<dbReference type="EMBL" id="GGFM01010426">
    <property type="protein sequence ID" value="MBW31177.1"/>
    <property type="molecule type" value="Transcribed_RNA"/>
</dbReference>
<keyword evidence="1" id="KW-0472">Membrane</keyword>
<accession>A0A2M3ZRH5</accession>
<keyword evidence="1" id="KW-0812">Transmembrane</keyword>
<evidence type="ECO:0000313" key="2">
    <source>
        <dbReference type="EMBL" id="MBW31177.1"/>
    </source>
</evidence>
<protein>
    <submittedName>
        <fullName evidence="2">Putative secreted peptide</fullName>
    </submittedName>
</protein>
<dbReference type="AlphaFoldDB" id="A0A2M3ZRH5"/>
<reference evidence="2" key="1">
    <citation type="submission" date="2018-01" db="EMBL/GenBank/DDBJ databases">
        <title>An insight into the sialome of Amazonian anophelines.</title>
        <authorList>
            <person name="Ribeiro J.M."/>
            <person name="Scarpassa V."/>
            <person name="Calvo E."/>
        </authorList>
    </citation>
    <scope>NUCLEOTIDE SEQUENCE</scope>
    <source>
        <tissue evidence="2">Salivary glands</tissue>
    </source>
</reference>
<proteinExistence type="predicted"/>
<keyword evidence="1" id="KW-1133">Transmembrane helix</keyword>
<name>A0A2M3ZRH5_9DIPT</name>
<sequence>MCFLPTLVRLSSLSLSLAIYPISITMFHLIRERVGDRSRQCPNKNLYGAYPASDTPFLVTLVSSATFAPQFPICFSQFF</sequence>
<organism evidence="2">
    <name type="scientific">Anopheles braziliensis</name>
    <dbReference type="NCBI Taxonomy" id="58242"/>
    <lineage>
        <taxon>Eukaryota</taxon>
        <taxon>Metazoa</taxon>
        <taxon>Ecdysozoa</taxon>
        <taxon>Arthropoda</taxon>
        <taxon>Hexapoda</taxon>
        <taxon>Insecta</taxon>
        <taxon>Pterygota</taxon>
        <taxon>Neoptera</taxon>
        <taxon>Endopterygota</taxon>
        <taxon>Diptera</taxon>
        <taxon>Nematocera</taxon>
        <taxon>Culicoidea</taxon>
        <taxon>Culicidae</taxon>
        <taxon>Anophelinae</taxon>
        <taxon>Anopheles</taxon>
    </lineage>
</organism>
<evidence type="ECO:0000256" key="1">
    <source>
        <dbReference type="SAM" id="Phobius"/>
    </source>
</evidence>
<feature type="transmembrane region" description="Helical" evidence="1">
    <location>
        <begin position="12"/>
        <end position="30"/>
    </location>
</feature>